<reference evidence="2 3" key="2">
    <citation type="submission" date="2017-12" db="EMBL/GenBank/DDBJ databases">
        <title>Genome sequence of Rhizobium sullae HCNT1 isolated from Sulla coronaria nodules and featuring peculiar denitrification phenotypes.</title>
        <authorList>
            <person name="De Diego-Diaz B."/>
            <person name="Treu L."/>
            <person name="Campanaro S."/>
            <person name="Da Silva Duarte V."/>
            <person name="Basaglia M."/>
            <person name="Favaro L."/>
            <person name="Casella S."/>
            <person name="Squartini A."/>
        </authorList>
    </citation>
    <scope>NUCLEOTIDE SEQUENCE [LARGE SCALE GENOMIC DNA]</scope>
    <source>
        <strain evidence="2 3">HCNT1</strain>
    </source>
</reference>
<evidence type="ECO:0000256" key="1">
    <source>
        <dbReference type="SAM" id="Phobius"/>
    </source>
</evidence>
<dbReference type="RefSeq" id="WP_100770743.1">
    <property type="nucleotide sequence ID" value="NZ_PIQN01000005.1"/>
</dbReference>
<keyword evidence="1" id="KW-1133">Transmembrane helix</keyword>
<evidence type="ECO:0000313" key="2">
    <source>
        <dbReference type="EMBL" id="PKA44069.1"/>
    </source>
</evidence>
<feature type="transmembrane region" description="Helical" evidence="1">
    <location>
        <begin position="148"/>
        <end position="168"/>
    </location>
</feature>
<feature type="transmembrane region" description="Helical" evidence="1">
    <location>
        <begin position="278"/>
        <end position="296"/>
    </location>
</feature>
<name>A0A2N0DD92_RHISU</name>
<dbReference type="AlphaFoldDB" id="A0A2N0DD92"/>
<gene>
    <name evidence="2" type="ORF">CWR43_07125</name>
</gene>
<reference evidence="2 3" key="1">
    <citation type="submission" date="2017-11" db="EMBL/GenBank/DDBJ databases">
        <authorList>
            <person name="Han C.G."/>
        </authorList>
    </citation>
    <scope>NUCLEOTIDE SEQUENCE [LARGE SCALE GENOMIC DNA]</scope>
    <source>
        <strain evidence="2 3">HCNT1</strain>
    </source>
</reference>
<dbReference type="Proteomes" id="UP000232164">
    <property type="component" value="Unassembled WGS sequence"/>
</dbReference>
<keyword evidence="1" id="KW-0812">Transmembrane</keyword>
<feature type="transmembrane region" description="Helical" evidence="1">
    <location>
        <begin position="27"/>
        <end position="45"/>
    </location>
</feature>
<evidence type="ECO:0008006" key="4">
    <source>
        <dbReference type="Google" id="ProtNLM"/>
    </source>
</evidence>
<feature type="transmembrane region" description="Helical" evidence="1">
    <location>
        <begin position="245"/>
        <end position="266"/>
    </location>
</feature>
<feature type="transmembrane region" description="Helical" evidence="1">
    <location>
        <begin position="364"/>
        <end position="382"/>
    </location>
</feature>
<feature type="transmembrane region" description="Helical" evidence="1">
    <location>
        <begin position="120"/>
        <end position="141"/>
    </location>
</feature>
<feature type="transmembrane region" description="Helical" evidence="1">
    <location>
        <begin position="197"/>
        <end position="214"/>
    </location>
</feature>
<dbReference type="EMBL" id="PIQN01000005">
    <property type="protein sequence ID" value="PKA44069.1"/>
    <property type="molecule type" value="Genomic_DNA"/>
</dbReference>
<feature type="transmembrane region" description="Helical" evidence="1">
    <location>
        <begin position="441"/>
        <end position="465"/>
    </location>
</feature>
<organism evidence="2 3">
    <name type="scientific">Rhizobium sullae</name>
    <name type="common">Rhizobium hedysari</name>
    <dbReference type="NCBI Taxonomy" id="50338"/>
    <lineage>
        <taxon>Bacteria</taxon>
        <taxon>Pseudomonadati</taxon>
        <taxon>Pseudomonadota</taxon>
        <taxon>Alphaproteobacteria</taxon>
        <taxon>Hyphomicrobiales</taxon>
        <taxon>Rhizobiaceae</taxon>
        <taxon>Rhizobium/Agrobacterium group</taxon>
        <taxon>Rhizobium</taxon>
    </lineage>
</organism>
<accession>A0A2N0DD92</accession>
<feature type="transmembrane region" description="Helical" evidence="1">
    <location>
        <begin position="303"/>
        <end position="323"/>
    </location>
</feature>
<comment type="caution">
    <text evidence="2">The sequence shown here is derived from an EMBL/GenBank/DDBJ whole genome shotgun (WGS) entry which is preliminary data.</text>
</comment>
<protein>
    <recommendedName>
        <fullName evidence="4">Oligosaccharyl transferase-like protein</fullName>
    </recommendedName>
</protein>
<keyword evidence="1" id="KW-0472">Membrane</keyword>
<feature type="transmembrane region" description="Helical" evidence="1">
    <location>
        <begin position="389"/>
        <end position="406"/>
    </location>
</feature>
<feature type="transmembrane region" description="Helical" evidence="1">
    <location>
        <begin position="412"/>
        <end position="429"/>
    </location>
</feature>
<proteinExistence type="predicted"/>
<dbReference type="STRING" id="1041146.GCA_000427985_01085"/>
<sequence>MTNVAEITGRATSAFSLTKLRTLLTRLWPSVLIYSGVLIAAIAAMRLPNATDYVGPDNDDGMRLVEARDLLAGQGWFDLMQYRLGVGGTLMHWSRLVDLPLASLIRFFGLFLSTEKAETVALAVWPLSLIIPLMLAMAIAARRIGGIAAMHISLGLTALMVMTSGRFLPGAIDHHNVQLCLVAMMIAMLLDEKYRAWSYTIAGFCAALAIAIGAETTPVVAAVCITVAISWAWHGEIYAAAAKAFGLSMALFISIFFFGTISPRLYSTVTCDSLSLGFYSLSAIGGGLLLAVAVCASHLSRSLRFVALAGVGAIVAVSALVIAPQCLHNPMNDLDPMLIELWLNGISEARSIIAMGRTEPYSLGAFYAVGLLGVGTCVFRIFHRDRVEIHLILLLLLGVSWAIALVQVRGAAFSNMISILPLALLIIDMRRFSNGERENIAAALCYIMVVLASVPAAWAVAGGFVEMQRKTPEEKQNAAKEDDETNSCKSRDAVAPLNTIPVGMIAASSEMGVPILRFTGQHVLTAPYHRNPQGMLTELHIGLSDPKEAEAFLRGAGVTMLAFCKDDPLTAALRKLKSEGLYAQLAKGNIPSYLRPFAKAKSVEYYLFKPVD</sequence>
<evidence type="ECO:0000313" key="3">
    <source>
        <dbReference type="Proteomes" id="UP000232164"/>
    </source>
</evidence>